<proteinExistence type="predicted"/>
<dbReference type="AlphaFoldDB" id="A0A8T8LYT2"/>
<name>A0A8T8LYT2_PSESX</name>
<reference evidence="1" key="2">
    <citation type="submission" date="2021-04" db="EMBL/GenBank/DDBJ databases">
        <title>A complete genome sequence for Pseudomonas syringae Cit7.</title>
        <authorList>
            <person name="Baltrus D.A."/>
        </authorList>
    </citation>
    <scope>NUCLEOTIDE SEQUENCE</scope>
    <source>
        <strain evidence="1">Cit 7</strain>
    </source>
</reference>
<evidence type="ECO:0000313" key="1">
    <source>
        <dbReference type="EMBL" id="QUP66634.1"/>
    </source>
</evidence>
<dbReference type="Proteomes" id="UP000005924">
    <property type="component" value="Chromosome"/>
</dbReference>
<dbReference type="EMBL" id="CP073636">
    <property type="protein sequence ID" value="QUP66634.1"/>
    <property type="molecule type" value="Genomic_DNA"/>
</dbReference>
<gene>
    <name evidence="1" type="ORF">PSYCIT7_002905</name>
</gene>
<protein>
    <submittedName>
        <fullName evidence="1">Uncharacterized protein</fullName>
    </submittedName>
</protein>
<evidence type="ECO:0000313" key="2">
    <source>
        <dbReference type="Proteomes" id="UP000005924"/>
    </source>
</evidence>
<organism evidence="1 2">
    <name type="scientific">Pseudomonas syringae Cit 7</name>
    <dbReference type="NCBI Taxonomy" id="629264"/>
    <lineage>
        <taxon>Bacteria</taxon>
        <taxon>Pseudomonadati</taxon>
        <taxon>Pseudomonadota</taxon>
        <taxon>Gammaproteobacteria</taxon>
        <taxon>Pseudomonadales</taxon>
        <taxon>Pseudomonadaceae</taxon>
        <taxon>Pseudomonas</taxon>
        <taxon>Pseudomonas syringae</taxon>
    </lineage>
</organism>
<accession>A0A8T8LYT2</accession>
<sequence>MPPLKRSETVTSESVYCDIQMTIEEAVEMLEVLRALREAGGYPALEDKFRDMQTQLTDSISYAASDRIGLLQSKPKH</sequence>
<reference evidence="1" key="1">
    <citation type="journal article" date="2011" name="PLoS Pathog.">
        <title>Dynamic evolution of pathogenicity revealed by sequencing and comparative genomics of 19 Pseudomonas syringae isolates.</title>
        <authorList>
            <person name="Baltrus D.A."/>
            <person name="Nishimura M.T."/>
            <person name="Romanchuk A."/>
            <person name="Chang J.H."/>
            <person name="Mukhtar M.S."/>
            <person name="Cherkis K."/>
            <person name="Roach J."/>
            <person name="Grant S.R."/>
            <person name="Jones C.D."/>
            <person name="Dangl J.L."/>
        </authorList>
    </citation>
    <scope>NUCLEOTIDE SEQUENCE</scope>
    <source>
        <strain evidence="1">Cit 7</strain>
    </source>
</reference>